<dbReference type="EMBL" id="VMSJ01000003">
    <property type="protein sequence ID" value="TVT27748.1"/>
    <property type="molecule type" value="Genomic_DNA"/>
</dbReference>
<sequence length="647" mass="77144">MKRIKFYPVNDLLCGYNLNNSEQVLKPYANGEEISDINVAIEIFNIKKYFDAEIFLSKWSSEKVECLKAQVQEAFGQVAKFIKLITQDNLAFLYESLEKQYEDDFWYLINKFKVYKNINDEYFRSFLNHSGIKLLHLLRNRDITRYYGNIIKEFMVKKDSTAVLLLKHYELEDEGQNKQLHLPDQLSNEDKEEILVKYIDNENANLNYLKLIANIQSNKNEIEINPKTRLKAKRKVQIIEENFFQEKPSMAIKMSVSFLNFSDKEIFNSVVEDGSMSIAYNRKWILENDDYATILNNFIYLFEYVDTQMRIMLVNSEETMSVFERLVHSNSKKAYKKGLGFEQINAISSMQLSGYYNLLLSENIRLEDVVEWFFKDYLSSEFNIKNFQITMPSENSTILEKCTNIMPTLESVLKQFTLLVKDGEIDFELLDIQSEQLMYKNIPSLVENKYVYGIGEEFEQVTFLLFSDQSLLSYHKKQKREYDSYSDLMSYENFKRDDYSDYELTAIDWLIEHGYLEVDQEEYINMKNSLLINILKNLYYKKVISYWKYNLENRKIIDELCKRDIVKFESSLLTKPEQDYINYFLNKSQFNNGFDLRNKYIHTQPYSMQSEKIHHQNYTIFLKIFILIVIKINDDFCIFEELQQQNS</sequence>
<dbReference type="RefSeq" id="WP_145288682.1">
    <property type="nucleotide sequence ID" value="NZ_VMSJ01000003.1"/>
</dbReference>
<name>A0A558AU13_9STAP</name>
<organism evidence="1 2">
    <name type="scientific">Salinicoccus cyprini</name>
    <dbReference type="NCBI Taxonomy" id="2493691"/>
    <lineage>
        <taxon>Bacteria</taxon>
        <taxon>Bacillati</taxon>
        <taxon>Bacillota</taxon>
        <taxon>Bacilli</taxon>
        <taxon>Bacillales</taxon>
        <taxon>Staphylococcaceae</taxon>
        <taxon>Salinicoccus</taxon>
    </lineage>
</organism>
<proteinExistence type="predicted"/>
<accession>A0A558AU13</accession>
<keyword evidence="2" id="KW-1185">Reference proteome</keyword>
<comment type="caution">
    <text evidence="1">The sequence shown here is derived from an EMBL/GenBank/DDBJ whole genome shotgun (WGS) entry which is preliminary data.</text>
</comment>
<dbReference type="OrthoDB" id="2846443at2"/>
<gene>
    <name evidence="1" type="ORF">FO441_08555</name>
</gene>
<dbReference type="AlphaFoldDB" id="A0A558AU13"/>
<dbReference type="Proteomes" id="UP000315103">
    <property type="component" value="Unassembled WGS sequence"/>
</dbReference>
<protein>
    <submittedName>
        <fullName evidence="1">Uncharacterized protein</fullName>
    </submittedName>
</protein>
<reference evidence="1 2" key="1">
    <citation type="submission" date="2019-07" db="EMBL/GenBank/DDBJ databases">
        <title>Salinicoccus cyprini sp. nov., isolated from gastro-intestinal tract of mirror carp, Cyprinus carpio var. specularis, collected from Gobind Sagar Reservoir, Himachal Pradesh, India.</title>
        <authorList>
            <person name="Talwar C."/>
            <person name="Singh A.K."/>
            <person name="Lal R."/>
            <person name="Negi R.K."/>
        </authorList>
    </citation>
    <scope>NUCLEOTIDE SEQUENCE [LARGE SCALE GENOMIC DNA]</scope>
    <source>
        <strain evidence="1 2">CT19</strain>
    </source>
</reference>
<evidence type="ECO:0000313" key="2">
    <source>
        <dbReference type="Proteomes" id="UP000315103"/>
    </source>
</evidence>
<evidence type="ECO:0000313" key="1">
    <source>
        <dbReference type="EMBL" id="TVT27748.1"/>
    </source>
</evidence>